<keyword evidence="3" id="KW-1185">Reference proteome</keyword>
<feature type="domain" description="Aminotransferase class V" evidence="1">
    <location>
        <begin position="21"/>
        <end position="390"/>
    </location>
</feature>
<protein>
    <recommendedName>
        <fullName evidence="1">Aminotransferase class V domain-containing protein</fullName>
    </recommendedName>
</protein>
<accession>A0A9Q0AMV4</accession>
<evidence type="ECO:0000313" key="2">
    <source>
        <dbReference type="EMBL" id="KAI1872671.1"/>
    </source>
</evidence>
<organism evidence="2 3">
    <name type="scientific">Neoarthrinium moseri</name>
    <dbReference type="NCBI Taxonomy" id="1658444"/>
    <lineage>
        <taxon>Eukaryota</taxon>
        <taxon>Fungi</taxon>
        <taxon>Dikarya</taxon>
        <taxon>Ascomycota</taxon>
        <taxon>Pezizomycotina</taxon>
        <taxon>Sordariomycetes</taxon>
        <taxon>Xylariomycetidae</taxon>
        <taxon>Amphisphaeriales</taxon>
        <taxon>Apiosporaceae</taxon>
        <taxon>Neoarthrinium</taxon>
    </lineage>
</organism>
<dbReference type="Gene3D" id="3.90.1150.10">
    <property type="entry name" value="Aspartate Aminotransferase, domain 1"/>
    <property type="match status" value="1"/>
</dbReference>
<gene>
    <name evidence="2" type="ORF">JX265_005551</name>
</gene>
<dbReference type="PANTHER" id="PTHR43586:SF21">
    <property type="entry name" value="PYRIDOXAL PHOSPHATE (PLP)-DEPENDENT ASPARTATE AMINOTRANSFERASE SUPERFAMILY"/>
    <property type="match status" value="1"/>
</dbReference>
<dbReference type="EMBL" id="JAFIMR010000011">
    <property type="protein sequence ID" value="KAI1872671.1"/>
    <property type="molecule type" value="Genomic_DNA"/>
</dbReference>
<sequence length="404" mass="44089">MAPFDISNVRSGFPALKQDQVYFDNAGGSQTLGTVVDSIYHYLTNNNVQLGATYRVGKLSTQKYAEGFAAAAKYVNAKEDEIVFGSSTTQLFRNLSYALKFKEGDEIVVSSIDHEANIAPWVDLAAREKLTLKWWTPAKSTNPKLLVDDLKPLLSSRTRLVTCTHTSNILGTITNVRAIADAVHAAGPEARLCVDGVAYAPHRGLDVAALGVDFYCFSWYKVYGPHVSMLYASQHAQDSSMRSLGHFFKAGATLEEKIGLAGGSYELLQSIPAVLDYLGPAAAAAETWDGVVAHEQRLQATLLDFLIARPDVTIIGEPSADPAVRVPTVSFLVKGWSSQELVEAVERESNFAFRWGAFYSNRLVYELLGLESDGVVRISMVHYNTIDEVKGIIAAIEKVISSRG</sequence>
<dbReference type="Gene3D" id="3.40.640.10">
    <property type="entry name" value="Type I PLP-dependent aspartate aminotransferase-like (Major domain)"/>
    <property type="match status" value="1"/>
</dbReference>
<name>A0A9Q0AMV4_9PEZI</name>
<evidence type="ECO:0000259" key="1">
    <source>
        <dbReference type="Pfam" id="PF00266"/>
    </source>
</evidence>
<dbReference type="InterPro" id="IPR015424">
    <property type="entry name" value="PyrdxlP-dep_Trfase"/>
</dbReference>
<dbReference type="InterPro" id="IPR015421">
    <property type="entry name" value="PyrdxlP-dep_Trfase_major"/>
</dbReference>
<evidence type="ECO:0000313" key="3">
    <source>
        <dbReference type="Proteomes" id="UP000829685"/>
    </source>
</evidence>
<dbReference type="InterPro" id="IPR000192">
    <property type="entry name" value="Aminotrans_V_dom"/>
</dbReference>
<dbReference type="InterPro" id="IPR015422">
    <property type="entry name" value="PyrdxlP-dep_Trfase_small"/>
</dbReference>
<comment type="caution">
    <text evidence="2">The sequence shown here is derived from an EMBL/GenBank/DDBJ whole genome shotgun (WGS) entry which is preliminary data.</text>
</comment>
<proteinExistence type="predicted"/>
<dbReference type="PANTHER" id="PTHR43586">
    <property type="entry name" value="CYSTEINE DESULFURASE"/>
    <property type="match status" value="1"/>
</dbReference>
<dbReference type="Proteomes" id="UP000829685">
    <property type="component" value="Unassembled WGS sequence"/>
</dbReference>
<dbReference type="SUPFAM" id="SSF53383">
    <property type="entry name" value="PLP-dependent transferases"/>
    <property type="match status" value="1"/>
</dbReference>
<reference evidence="2" key="1">
    <citation type="submission" date="2021-03" db="EMBL/GenBank/DDBJ databases">
        <title>Revisited historic fungal species revealed as producer of novel bioactive compounds through whole genome sequencing and comparative genomics.</title>
        <authorList>
            <person name="Vignolle G.A."/>
            <person name="Hochenegger N."/>
            <person name="Mach R.L."/>
            <person name="Mach-Aigner A.R."/>
            <person name="Javad Rahimi M."/>
            <person name="Salim K.A."/>
            <person name="Chan C.M."/>
            <person name="Lim L.B.L."/>
            <person name="Cai F."/>
            <person name="Druzhinina I.S."/>
            <person name="U'Ren J.M."/>
            <person name="Derntl C."/>
        </authorList>
    </citation>
    <scope>NUCLEOTIDE SEQUENCE</scope>
    <source>
        <strain evidence="2">TUCIM 5799</strain>
    </source>
</reference>
<dbReference type="AlphaFoldDB" id="A0A9Q0AMV4"/>
<dbReference type="Pfam" id="PF00266">
    <property type="entry name" value="Aminotran_5"/>
    <property type="match status" value="1"/>
</dbReference>